<dbReference type="KEGG" id="aad:TC41_2223"/>
<reference evidence="10 11" key="1">
    <citation type="journal article" date="2011" name="J. Bacteriol.">
        <title>Complete Genome Sequence of Alicyclobacillus acidocaldarius Strain Tc-4-1.</title>
        <authorList>
            <person name="Chen Y."/>
            <person name="He Y."/>
            <person name="Zhang B."/>
            <person name="Yang J."/>
            <person name="Li W."/>
            <person name="Dong Z."/>
            <person name="Hu S."/>
        </authorList>
    </citation>
    <scope>NUCLEOTIDE SEQUENCE [LARGE SCALE GENOMIC DNA]</scope>
    <source>
        <strain evidence="10 11">Tc-4-1</strain>
    </source>
</reference>
<keyword evidence="6 8" id="KW-0472">Membrane</keyword>
<keyword evidence="4 8" id="KW-0812">Transmembrane</keyword>
<dbReference type="HOGENOM" id="CLU_077149_0_1_9"/>
<evidence type="ECO:0000256" key="2">
    <source>
        <dbReference type="ARBA" id="ARBA00006448"/>
    </source>
</evidence>
<dbReference type="EMBL" id="CP002902">
    <property type="protein sequence ID" value="AEJ44129.1"/>
    <property type="molecule type" value="Genomic_DNA"/>
</dbReference>
<dbReference type="InterPro" id="IPR007353">
    <property type="entry name" value="DUF421"/>
</dbReference>
<feature type="domain" description="YetF C-terminal" evidence="9">
    <location>
        <begin position="101"/>
        <end position="233"/>
    </location>
</feature>
<evidence type="ECO:0000256" key="8">
    <source>
        <dbReference type="SAM" id="Phobius"/>
    </source>
</evidence>
<dbReference type="Proteomes" id="UP000000292">
    <property type="component" value="Chromosome"/>
</dbReference>
<proteinExistence type="inferred from homology"/>
<feature type="transmembrane region" description="Helical" evidence="8">
    <location>
        <begin position="27"/>
        <end position="46"/>
    </location>
</feature>
<evidence type="ECO:0000256" key="1">
    <source>
        <dbReference type="ARBA" id="ARBA00004651"/>
    </source>
</evidence>
<feature type="transmembrane region" description="Helical" evidence="8">
    <location>
        <begin position="78"/>
        <end position="99"/>
    </location>
</feature>
<reference evidence="11" key="2">
    <citation type="submission" date="2011-06" db="EMBL/GenBank/DDBJ databases">
        <title>The complete genome sequence of Alicyclobacillus acidocaldarius sp. Tc-4-1.</title>
        <authorList>
            <person name="Chen Y."/>
            <person name="He Y."/>
            <person name="Dong Z."/>
            <person name="Hu S."/>
        </authorList>
    </citation>
    <scope>NUCLEOTIDE SEQUENCE [LARGE SCALE GENOMIC DNA]</scope>
    <source>
        <strain evidence="11">Tc-4-1</strain>
    </source>
</reference>
<dbReference type="STRING" id="1048834.TC41_2223"/>
<evidence type="ECO:0000256" key="6">
    <source>
        <dbReference type="ARBA" id="ARBA00023136"/>
    </source>
</evidence>
<sequence length="297" mass="33845">MEKPFLRAYCQSEEGLFSMPHIPLWQFPLRALVLYLIVMVALRIMGKREIGQLSVFDLVVSIMIAELSTLPMEDRRVPIWEAVISIGSLVCFQLAVALLQMKSHRFRHWIEGEPSVLIAHGRICDREMRRIRYTVHDLLTQLREQGYADVADVEFAILETSGQLSVVPKPEARPLTPRDLGIRAEDGGPSLTVVVDGKPVQSALEQLGQDEAWLREQLRLRGRELERVFYARVNGRGEWWIDDMDASARLDGKREMPDDSGEPGPHLGHALDGMRGEDAERAQQREVKHQSAHDRQQ</sequence>
<protein>
    <recommendedName>
        <fullName evidence="9">YetF C-terminal domain-containing protein</fullName>
    </recommendedName>
</protein>
<gene>
    <name evidence="10" type="ordered locus">TC41_2223</name>
</gene>
<evidence type="ECO:0000256" key="4">
    <source>
        <dbReference type="ARBA" id="ARBA00022692"/>
    </source>
</evidence>
<feature type="compositionally biased region" description="Basic and acidic residues" evidence="7">
    <location>
        <begin position="272"/>
        <end position="297"/>
    </location>
</feature>
<keyword evidence="3" id="KW-1003">Cell membrane</keyword>
<evidence type="ECO:0000313" key="11">
    <source>
        <dbReference type="Proteomes" id="UP000000292"/>
    </source>
</evidence>
<feature type="transmembrane region" description="Helical" evidence="8">
    <location>
        <begin position="53"/>
        <end position="72"/>
    </location>
</feature>
<evidence type="ECO:0000256" key="5">
    <source>
        <dbReference type="ARBA" id="ARBA00022989"/>
    </source>
</evidence>
<evidence type="ECO:0000313" key="10">
    <source>
        <dbReference type="EMBL" id="AEJ44129.1"/>
    </source>
</evidence>
<feature type="region of interest" description="Disordered" evidence="7">
    <location>
        <begin position="251"/>
        <end position="297"/>
    </location>
</feature>
<keyword evidence="5 8" id="KW-1133">Transmembrane helix</keyword>
<evidence type="ECO:0000256" key="7">
    <source>
        <dbReference type="SAM" id="MobiDB-lite"/>
    </source>
</evidence>
<organism evidence="10 11">
    <name type="scientific">Alicyclobacillus acidocaldarius (strain Tc-4-1)</name>
    <name type="common">Bacillus acidocaldarius</name>
    <dbReference type="NCBI Taxonomy" id="1048834"/>
    <lineage>
        <taxon>Bacteria</taxon>
        <taxon>Bacillati</taxon>
        <taxon>Bacillota</taxon>
        <taxon>Bacilli</taxon>
        <taxon>Bacillales</taxon>
        <taxon>Alicyclobacillaceae</taxon>
        <taxon>Alicyclobacillus</taxon>
    </lineage>
</organism>
<evidence type="ECO:0000256" key="3">
    <source>
        <dbReference type="ARBA" id="ARBA00022475"/>
    </source>
</evidence>
<dbReference type="Pfam" id="PF04239">
    <property type="entry name" value="DUF421"/>
    <property type="match status" value="1"/>
</dbReference>
<dbReference type="GO" id="GO:0005886">
    <property type="term" value="C:plasma membrane"/>
    <property type="evidence" value="ECO:0007669"/>
    <property type="project" value="UniProtKB-SubCell"/>
</dbReference>
<dbReference type="PANTHER" id="PTHR34582:SF6">
    <property type="entry name" value="UPF0702 TRANSMEMBRANE PROTEIN YCAP"/>
    <property type="match status" value="1"/>
</dbReference>
<dbReference type="eggNOG" id="COG2323">
    <property type="taxonomic scope" value="Bacteria"/>
</dbReference>
<evidence type="ECO:0000259" key="9">
    <source>
        <dbReference type="Pfam" id="PF04239"/>
    </source>
</evidence>
<dbReference type="PANTHER" id="PTHR34582">
    <property type="entry name" value="UPF0702 TRANSMEMBRANE PROTEIN YCAP"/>
    <property type="match status" value="1"/>
</dbReference>
<dbReference type="PATRIC" id="fig|1048834.4.peg.2102"/>
<name>F8IFP5_ALIAT</name>
<comment type="similarity">
    <text evidence="2">Belongs to the UPF0702 family.</text>
</comment>
<comment type="subcellular location">
    <subcellularLocation>
        <location evidence="1">Cell membrane</location>
        <topology evidence="1">Multi-pass membrane protein</topology>
    </subcellularLocation>
</comment>
<dbReference type="Gene3D" id="3.30.240.20">
    <property type="entry name" value="bsu07140 like domains"/>
    <property type="match status" value="2"/>
</dbReference>
<dbReference type="AlphaFoldDB" id="F8IFP5"/>
<dbReference type="InterPro" id="IPR023090">
    <property type="entry name" value="UPF0702_alpha/beta_dom_sf"/>
</dbReference>
<accession>F8IFP5</accession>